<keyword evidence="2" id="KW-0472">Membrane</keyword>
<gene>
    <name evidence="4" type="ORF">BJ684DRAFT_15324</name>
</gene>
<keyword evidence="2" id="KW-1133">Transmembrane helix</keyword>
<keyword evidence="3" id="KW-0732">Signal</keyword>
<feature type="compositionally biased region" description="Low complexity" evidence="1">
    <location>
        <begin position="24"/>
        <end position="35"/>
    </location>
</feature>
<keyword evidence="5" id="KW-1185">Reference proteome</keyword>
<evidence type="ECO:0000256" key="2">
    <source>
        <dbReference type="SAM" id="Phobius"/>
    </source>
</evidence>
<dbReference type="AlphaFoldDB" id="A0A4P9Y5W0"/>
<evidence type="ECO:0000256" key="3">
    <source>
        <dbReference type="SAM" id="SignalP"/>
    </source>
</evidence>
<protein>
    <submittedName>
        <fullName evidence="4">Uncharacterized protein</fullName>
    </submittedName>
</protein>
<feature type="compositionally biased region" description="Basic and acidic residues" evidence="1">
    <location>
        <begin position="236"/>
        <end position="246"/>
    </location>
</feature>
<sequence>MQRSMLLLLPALSLLVLVVPTSTSPINPSSSVSSTAHETQRDTLPEASAEDAQVKVDQGEILTPGAVQRLLKSLELDASINEGNKASACRKAHHDVSSLGPRAHSEAHIGLLLRDALCQAVEAPEANMAQGAFSIATRKADSHQLPALKLGRTHFENDCIPFAGSALQDILSKDPETLSSIISAQELLHMDKALYDLTFSLDKKGWGWPHSKTYTQTLKHKMTKSFSPSERTCSPNKEDRNTSRLQKSLDHVELMVDDKLKRLEERWRVQRDHFDLDANQIKENLERLATGESMKDFLDALSQIWQTFLGRALLHIQPSSYGNGGSGKSHPTNLRFPVALPVDPYKKERWLKHNLFAHPPPQLRLLESNDIAHISDFLFRREQAKEIPSRSLCKIRGHMLMHGWGGSQAVEQMLGIEAPEEALDDFCFLRPSYPRGLLVEWMDDLLAIAHVGRLNNAWVWGRSTFVVKYTTKYSGGKVRLNKTTNSPYISSSMREKFKDIAVILDKAVVVSRQRDHLPYAQKQAMIPDISKYVPLVVSVPGPIPGFPRAHPSPPHGYPSFQVYYSLPENLGLYRLHLFVLVAILILNEDYAFFLVPVIEYGFMDDR</sequence>
<reference evidence="5" key="1">
    <citation type="journal article" date="2018" name="Nat. Microbiol.">
        <title>Leveraging single-cell genomics to expand the fungal tree of life.</title>
        <authorList>
            <person name="Ahrendt S.R."/>
            <person name="Quandt C.A."/>
            <person name="Ciobanu D."/>
            <person name="Clum A."/>
            <person name="Salamov A."/>
            <person name="Andreopoulos B."/>
            <person name="Cheng J.F."/>
            <person name="Woyke T."/>
            <person name="Pelin A."/>
            <person name="Henrissat B."/>
            <person name="Reynolds N.K."/>
            <person name="Benny G.L."/>
            <person name="Smith M.E."/>
            <person name="James T.Y."/>
            <person name="Grigoriev I.V."/>
        </authorList>
    </citation>
    <scope>NUCLEOTIDE SEQUENCE [LARGE SCALE GENOMIC DNA]</scope>
</reference>
<feature type="signal peptide" evidence="3">
    <location>
        <begin position="1"/>
        <end position="23"/>
    </location>
</feature>
<evidence type="ECO:0000313" key="4">
    <source>
        <dbReference type="EMBL" id="RKP14343.1"/>
    </source>
</evidence>
<evidence type="ECO:0000313" key="5">
    <source>
        <dbReference type="Proteomes" id="UP000267251"/>
    </source>
</evidence>
<dbReference type="EMBL" id="KZ987848">
    <property type="protein sequence ID" value="RKP14343.1"/>
    <property type="molecule type" value="Genomic_DNA"/>
</dbReference>
<dbReference type="Proteomes" id="UP000267251">
    <property type="component" value="Unassembled WGS sequence"/>
</dbReference>
<organism evidence="4 5">
    <name type="scientific">Piptocephalis cylindrospora</name>
    <dbReference type="NCBI Taxonomy" id="1907219"/>
    <lineage>
        <taxon>Eukaryota</taxon>
        <taxon>Fungi</taxon>
        <taxon>Fungi incertae sedis</taxon>
        <taxon>Zoopagomycota</taxon>
        <taxon>Zoopagomycotina</taxon>
        <taxon>Zoopagomycetes</taxon>
        <taxon>Zoopagales</taxon>
        <taxon>Piptocephalidaceae</taxon>
        <taxon>Piptocephalis</taxon>
    </lineage>
</organism>
<feature type="compositionally biased region" description="Polar residues" evidence="1">
    <location>
        <begin position="225"/>
        <end position="235"/>
    </location>
</feature>
<keyword evidence="2" id="KW-0812">Transmembrane</keyword>
<accession>A0A4P9Y5W0</accession>
<feature type="region of interest" description="Disordered" evidence="1">
    <location>
        <begin position="24"/>
        <end position="50"/>
    </location>
</feature>
<name>A0A4P9Y5W0_9FUNG</name>
<feature type="transmembrane region" description="Helical" evidence="2">
    <location>
        <begin position="575"/>
        <end position="598"/>
    </location>
</feature>
<feature type="region of interest" description="Disordered" evidence="1">
    <location>
        <begin position="225"/>
        <end position="246"/>
    </location>
</feature>
<evidence type="ECO:0000256" key="1">
    <source>
        <dbReference type="SAM" id="MobiDB-lite"/>
    </source>
</evidence>
<proteinExistence type="predicted"/>
<feature type="chain" id="PRO_5020741136" evidence="3">
    <location>
        <begin position="24"/>
        <end position="606"/>
    </location>
</feature>